<dbReference type="EMBL" id="ADLK01000032">
    <property type="protein sequence ID" value="KMW16177.1"/>
    <property type="molecule type" value="Genomic_DNA"/>
</dbReference>
<dbReference type="PANTHER" id="PTHR43794">
    <property type="entry name" value="AMINOHYDROLASE SSNA-RELATED"/>
    <property type="match status" value="1"/>
</dbReference>
<organism evidence="3 4">
    <name type="scientific">[Clostridium] citroniae WAL-19142</name>
    <dbReference type="NCBI Taxonomy" id="742734"/>
    <lineage>
        <taxon>Bacteria</taxon>
        <taxon>Bacillati</taxon>
        <taxon>Bacillota</taxon>
        <taxon>Clostridia</taxon>
        <taxon>Lachnospirales</taxon>
        <taxon>Lachnospiraceae</taxon>
        <taxon>Enterocloster</taxon>
    </lineage>
</organism>
<dbReference type="InterPro" id="IPR050287">
    <property type="entry name" value="MTA/SAH_deaminase"/>
</dbReference>
<dbReference type="Gene3D" id="2.30.40.10">
    <property type="entry name" value="Urease, subunit C, domain 1"/>
    <property type="match status" value="1"/>
</dbReference>
<accession>A0A0J9BSX9</accession>
<dbReference type="Proteomes" id="UP000037392">
    <property type="component" value="Unassembled WGS sequence"/>
</dbReference>
<gene>
    <name evidence="3" type="ORF">HMPREF9470_04615</name>
</gene>
<dbReference type="InterPro" id="IPR011059">
    <property type="entry name" value="Metal-dep_hydrolase_composite"/>
</dbReference>
<evidence type="ECO:0000256" key="1">
    <source>
        <dbReference type="ARBA" id="ARBA00022801"/>
    </source>
</evidence>
<dbReference type="Pfam" id="PF01979">
    <property type="entry name" value="Amidohydro_1"/>
    <property type="match status" value="1"/>
</dbReference>
<sequence>MPCPTLLKMATLGGACALGKKDVLGTVEEGKKADVILLNIDQPHLTPTQNLINTIVEAANGHDVTDSIINGRIVMKNREVLTLDEERIRHEAQIHMEEIVKRAY</sequence>
<evidence type="ECO:0000313" key="4">
    <source>
        <dbReference type="Proteomes" id="UP000037392"/>
    </source>
</evidence>
<feature type="domain" description="Amidohydrolase-related" evidence="2">
    <location>
        <begin position="6"/>
        <end position="74"/>
    </location>
</feature>
<comment type="caution">
    <text evidence="3">The sequence shown here is derived from an EMBL/GenBank/DDBJ whole genome shotgun (WGS) entry which is preliminary data.</text>
</comment>
<dbReference type="RefSeq" id="WP_007868478.1">
    <property type="nucleotide sequence ID" value="NZ_KQ235882.1"/>
</dbReference>
<dbReference type="Gene3D" id="3.20.20.140">
    <property type="entry name" value="Metal-dependent hydrolases"/>
    <property type="match status" value="1"/>
</dbReference>
<dbReference type="PANTHER" id="PTHR43794:SF11">
    <property type="entry name" value="AMIDOHYDROLASE-RELATED DOMAIN-CONTAINING PROTEIN"/>
    <property type="match status" value="1"/>
</dbReference>
<dbReference type="PATRIC" id="fig|742734.4.peg.4945"/>
<dbReference type="InterPro" id="IPR006680">
    <property type="entry name" value="Amidohydro-rel"/>
</dbReference>
<protein>
    <recommendedName>
        <fullName evidence="2">Amidohydrolase-related domain-containing protein</fullName>
    </recommendedName>
</protein>
<proteinExistence type="predicted"/>
<evidence type="ECO:0000259" key="2">
    <source>
        <dbReference type="Pfam" id="PF01979"/>
    </source>
</evidence>
<dbReference type="SUPFAM" id="SSF51338">
    <property type="entry name" value="Composite domain of metallo-dependent hydrolases"/>
    <property type="match status" value="1"/>
</dbReference>
<dbReference type="AlphaFoldDB" id="A0A0J9BSX9"/>
<dbReference type="GeneID" id="93163965"/>
<evidence type="ECO:0000313" key="3">
    <source>
        <dbReference type="EMBL" id="KMW16177.1"/>
    </source>
</evidence>
<dbReference type="GO" id="GO:0016810">
    <property type="term" value="F:hydrolase activity, acting on carbon-nitrogen (but not peptide) bonds"/>
    <property type="evidence" value="ECO:0007669"/>
    <property type="project" value="InterPro"/>
</dbReference>
<keyword evidence="1" id="KW-0378">Hydrolase</keyword>
<name>A0A0J9BSX9_9FIRM</name>
<reference evidence="3 4" key="1">
    <citation type="submission" date="2011-04" db="EMBL/GenBank/DDBJ databases">
        <title>The Genome Sequence of Clostridium citroniae WAL-19142.</title>
        <authorList>
            <consortium name="The Broad Institute Genome Sequencing Platform"/>
            <person name="Earl A."/>
            <person name="Ward D."/>
            <person name="Feldgarden M."/>
            <person name="Gevers D."/>
            <person name="Warren Y.A."/>
            <person name="Tyrrell K.L."/>
            <person name="Citron D.M."/>
            <person name="Goldstein E.J."/>
            <person name="Daigneault M."/>
            <person name="Allen-Vercoe E."/>
            <person name="Young S.K."/>
            <person name="Zeng Q."/>
            <person name="Gargeya S."/>
            <person name="Fitzgerald M."/>
            <person name="Haas B."/>
            <person name="Abouelleil A."/>
            <person name="Alvarado L."/>
            <person name="Arachchi H.M."/>
            <person name="Berlin A."/>
            <person name="Brown A."/>
            <person name="Chapman S.B."/>
            <person name="Chen Z."/>
            <person name="Dunbar C."/>
            <person name="Freedman E."/>
            <person name="Gearin G."/>
            <person name="Gellesch M."/>
            <person name="Goldberg J."/>
            <person name="Griggs A."/>
            <person name="Gujja S."/>
            <person name="Heilman E.R."/>
            <person name="Heiman D."/>
            <person name="Howarth C."/>
            <person name="Larson L."/>
            <person name="Lui A."/>
            <person name="MacDonald P.J."/>
            <person name="Mehta T."/>
            <person name="Montmayeur A."/>
            <person name="Murphy C."/>
            <person name="Neiman D."/>
            <person name="Pearson M."/>
            <person name="Priest M."/>
            <person name="Roberts A."/>
            <person name="Saif S."/>
            <person name="Shea T."/>
            <person name="Shenoy N."/>
            <person name="Sisk P."/>
            <person name="Stolte C."/>
            <person name="Sykes S."/>
            <person name="White J."/>
            <person name="Yandava C."/>
            <person name="Wortman J."/>
            <person name="Nusbaum C."/>
            <person name="Birren B."/>
        </authorList>
    </citation>
    <scope>NUCLEOTIDE SEQUENCE [LARGE SCALE GENOMIC DNA]</scope>
    <source>
        <strain evidence="3 4">WAL-19142</strain>
    </source>
</reference>